<dbReference type="InterPro" id="IPR036388">
    <property type="entry name" value="WH-like_DNA-bd_sf"/>
</dbReference>
<comment type="caution">
    <text evidence="2">The sequence shown here is derived from an EMBL/GenBank/DDBJ whole genome shotgun (WGS) entry which is preliminary data.</text>
</comment>
<dbReference type="EMBL" id="JANX01000119">
    <property type="protein sequence ID" value="KGM34102.1"/>
    <property type="molecule type" value="Genomic_DNA"/>
</dbReference>
<sequence length="385" mass="40901">MDHAMPSVRGIDRSPAGPVMIGATRPELFRDVEALFLDAALDPDLWPVALGAFAGAGGSEASLFMTARSATQLGAPSAGFEEIIEAATADGWPQRNPRFPRINARTWTNFVCDTELLSADEIARDPFYNELLRPFGLKWAAGSILLSSPTLGPVVLTLERALDTDPFTPAELAALDSLRPSFARAVRLAESLGFRKLDGMIEGWEAAEVAGAILGPQGTVLRSTCALTALLGDGLALRGGRLTAMAIDDNRRLQAGIEGSIHPAGAAAGGPIAIRRPSGRPPLVVDISPLPRDRMLVFNGARAIVLIRDPAARSVSAERRLATMFGLSRAEARLAALLGSGVPLAEAAERLSIRYETARTQLKSIFVKTDTHRQADVVALFARLG</sequence>
<dbReference type="GO" id="GO:0003677">
    <property type="term" value="F:DNA binding"/>
    <property type="evidence" value="ECO:0007669"/>
    <property type="project" value="InterPro"/>
</dbReference>
<organism evidence="2 3">
    <name type="scientific">Inquilinus limosus MP06</name>
    <dbReference type="NCBI Taxonomy" id="1398085"/>
    <lineage>
        <taxon>Bacteria</taxon>
        <taxon>Pseudomonadati</taxon>
        <taxon>Pseudomonadota</taxon>
        <taxon>Alphaproteobacteria</taxon>
        <taxon>Rhodospirillales</taxon>
        <taxon>Rhodospirillaceae</taxon>
        <taxon>Inquilinus</taxon>
    </lineage>
</organism>
<name>A0A0A0DAU5_9PROT</name>
<evidence type="ECO:0000313" key="2">
    <source>
        <dbReference type="EMBL" id="KGM34102.1"/>
    </source>
</evidence>
<feature type="domain" description="HTH luxR-type" evidence="1">
    <location>
        <begin position="324"/>
        <end position="381"/>
    </location>
</feature>
<dbReference type="InterPro" id="IPR016032">
    <property type="entry name" value="Sig_transdc_resp-reg_C-effctor"/>
</dbReference>
<dbReference type="AlphaFoldDB" id="A0A0A0DAU5"/>
<accession>A0A0A0DAU5</accession>
<evidence type="ECO:0000259" key="1">
    <source>
        <dbReference type="SMART" id="SM00421"/>
    </source>
</evidence>
<dbReference type="Proteomes" id="UP000029995">
    <property type="component" value="Unassembled WGS sequence"/>
</dbReference>
<proteinExistence type="predicted"/>
<dbReference type="GO" id="GO:0006355">
    <property type="term" value="P:regulation of DNA-templated transcription"/>
    <property type="evidence" value="ECO:0007669"/>
    <property type="project" value="InterPro"/>
</dbReference>
<dbReference type="SMART" id="SM00421">
    <property type="entry name" value="HTH_LUXR"/>
    <property type="match status" value="1"/>
</dbReference>
<dbReference type="Gene3D" id="1.10.10.10">
    <property type="entry name" value="Winged helix-like DNA-binding domain superfamily/Winged helix DNA-binding domain"/>
    <property type="match status" value="1"/>
</dbReference>
<evidence type="ECO:0000313" key="3">
    <source>
        <dbReference type="Proteomes" id="UP000029995"/>
    </source>
</evidence>
<dbReference type="InterPro" id="IPR000792">
    <property type="entry name" value="Tscrpt_reg_LuxR_C"/>
</dbReference>
<reference evidence="2 3" key="1">
    <citation type="submission" date="2014-01" db="EMBL/GenBank/DDBJ databases">
        <title>Genome sequence determination for a cystic fibrosis isolate, Inquilinus limosus.</title>
        <authorList>
            <person name="Pino M."/>
            <person name="Di Conza J."/>
            <person name="Gutkind G."/>
        </authorList>
    </citation>
    <scope>NUCLEOTIDE SEQUENCE [LARGE SCALE GENOMIC DNA]</scope>
    <source>
        <strain evidence="2 3">MP06</strain>
    </source>
</reference>
<gene>
    <name evidence="2" type="ORF">P409_12035</name>
</gene>
<dbReference type="SUPFAM" id="SSF46894">
    <property type="entry name" value="C-terminal effector domain of the bipartite response regulators"/>
    <property type="match status" value="1"/>
</dbReference>
<protein>
    <recommendedName>
        <fullName evidence="1">HTH luxR-type domain-containing protein</fullName>
    </recommendedName>
</protein>